<dbReference type="HOGENOM" id="CLU_042529_11_2_11"/>
<proteinExistence type="predicted"/>
<evidence type="ECO:0000313" key="3">
    <source>
        <dbReference type="EMBL" id="CCM63450.1"/>
    </source>
</evidence>
<protein>
    <submittedName>
        <fullName evidence="3">Putative Alkyl hydroperoxide reductase/ Thiol specific antioxidant/ Mal allergen</fullName>
    </submittedName>
</protein>
<dbReference type="Pfam" id="PF00578">
    <property type="entry name" value="AhpC-TSA"/>
    <property type="match status" value="1"/>
</dbReference>
<gene>
    <name evidence="3" type="ORF">BN381_220024</name>
</gene>
<dbReference type="eggNOG" id="COG0526">
    <property type="taxonomic scope" value="Bacteria"/>
</dbReference>
<dbReference type="SUPFAM" id="SSF52833">
    <property type="entry name" value="Thioredoxin-like"/>
    <property type="match status" value="1"/>
</dbReference>
<comment type="caution">
    <text evidence="3">The sequence shown here is derived from an EMBL/GenBank/DDBJ whole genome shotgun (WGS) entry which is preliminary data.</text>
</comment>
<name>R4YYN2_9ACTN</name>
<keyword evidence="4" id="KW-1185">Reference proteome</keyword>
<dbReference type="Gene3D" id="3.40.30.10">
    <property type="entry name" value="Glutaredoxin"/>
    <property type="match status" value="1"/>
</dbReference>
<dbReference type="EMBL" id="CANL01000015">
    <property type="protein sequence ID" value="CCM63450.1"/>
    <property type="molecule type" value="Genomic_DNA"/>
</dbReference>
<evidence type="ECO:0000259" key="2">
    <source>
        <dbReference type="PROSITE" id="PS51352"/>
    </source>
</evidence>
<dbReference type="PROSITE" id="PS51352">
    <property type="entry name" value="THIOREDOXIN_2"/>
    <property type="match status" value="1"/>
</dbReference>
<dbReference type="InterPro" id="IPR017937">
    <property type="entry name" value="Thioredoxin_CS"/>
</dbReference>
<dbReference type="InterPro" id="IPR000866">
    <property type="entry name" value="AhpC/TSA"/>
</dbReference>
<dbReference type="PROSITE" id="PS00194">
    <property type="entry name" value="THIOREDOXIN_1"/>
    <property type="match status" value="1"/>
</dbReference>
<evidence type="ECO:0000313" key="4">
    <source>
        <dbReference type="Proteomes" id="UP000018291"/>
    </source>
</evidence>
<dbReference type="CDD" id="cd02966">
    <property type="entry name" value="TlpA_like_family"/>
    <property type="match status" value="1"/>
</dbReference>
<dbReference type="InterPro" id="IPR036249">
    <property type="entry name" value="Thioredoxin-like_sf"/>
</dbReference>
<dbReference type="Proteomes" id="UP000018291">
    <property type="component" value="Unassembled WGS sequence"/>
</dbReference>
<accession>R4YYN2</accession>
<feature type="domain" description="Thioredoxin" evidence="2">
    <location>
        <begin position="56"/>
        <end position="190"/>
    </location>
</feature>
<dbReference type="STRING" id="1229780.BN381_220024"/>
<dbReference type="GO" id="GO:0016491">
    <property type="term" value="F:oxidoreductase activity"/>
    <property type="evidence" value="ECO:0007669"/>
    <property type="project" value="InterPro"/>
</dbReference>
<keyword evidence="1" id="KW-1133">Transmembrane helix</keyword>
<organism evidence="3 4">
    <name type="scientific">Candidatus Neomicrothrix parvicella RN1</name>
    <dbReference type="NCBI Taxonomy" id="1229780"/>
    <lineage>
        <taxon>Bacteria</taxon>
        <taxon>Bacillati</taxon>
        <taxon>Actinomycetota</taxon>
        <taxon>Acidimicrobiia</taxon>
        <taxon>Acidimicrobiales</taxon>
        <taxon>Microthrixaceae</taxon>
        <taxon>Candidatus Neomicrothrix</taxon>
    </lineage>
</organism>
<sequence>MSDLSDERPASSPARSRLRRWMTPIAMITLAVVVGIAALREPSKVDFEASGRPLPLPAQGQILAVSEQEFEGMLVGQLGTPVIVNIWASWCAPCRTEMPLLQRAAQTYDDRVVILGVASNDSPEAAQEFLDDFGLTYPNVFDATGKVRAELAATTYPTTYVFGADGRLQVTVTGGISEQRLAAVIENALQ</sequence>
<dbReference type="GO" id="GO:0016209">
    <property type="term" value="F:antioxidant activity"/>
    <property type="evidence" value="ECO:0007669"/>
    <property type="project" value="InterPro"/>
</dbReference>
<keyword evidence="1" id="KW-0472">Membrane</keyword>
<dbReference type="InterPro" id="IPR050553">
    <property type="entry name" value="Thioredoxin_ResA/DsbE_sf"/>
</dbReference>
<dbReference type="AlphaFoldDB" id="R4YYN2"/>
<reference evidence="3 4" key="1">
    <citation type="journal article" date="2013" name="ISME J.">
        <title>Metabolic model for the filamentous 'Candidatus Microthrix parvicella' based on genomic and metagenomic analyses.</title>
        <authorList>
            <person name="Jon McIlroy S."/>
            <person name="Kristiansen R."/>
            <person name="Albertsen M."/>
            <person name="Michael Karst S."/>
            <person name="Rossetti S."/>
            <person name="Lund Nielsen J."/>
            <person name="Tandoi V."/>
            <person name="James Seviour R."/>
            <person name="Nielsen P.H."/>
        </authorList>
    </citation>
    <scope>NUCLEOTIDE SEQUENCE [LARGE SCALE GENOMIC DNA]</scope>
    <source>
        <strain evidence="3 4">RN1</strain>
    </source>
</reference>
<keyword evidence="1" id="KW-0812">Transmembrane</keyword>
<feature type="transmembrane region" description="Helical" evidence="1">
    <location>
        <begin position="21"/>
        <end position="39"/>
    </location>
</feature>
<dbReference type="PANTHER" id="PTHR42852:SF13">
    <property type="entry name" value="PROTEIN DIPZ"/>
    <property type="match status" value="1"/>
</dbReference>
<dbReference type="InterPro" id="IPR013766">
    <property type="entry name" value="Thioredoxin_domain"/>
</dbReference>
<dbReference type="PANTHER" id="PTHR42852">
    <property type="entry name" value="THIOL:DISULFIDE INTERCHANGE PROTEIN DSBE"/>
    <property type="match status" value="1"/>
</dbReference>
<evidence type="ECO:0000256" key="1">
    <source>
        <dbReference type="SAM" id="Phobius"/>
    </source>
</evidence>